<proteinExistence type="predicted"/>
<evidence type="ECO:0000313" key="1">
    <source>
        <dbReference type="EMBL" id="MBB6204416.1"/>
    </source>
</evidence>
<dbReference type="EMBL" id="JACIIK010000009">
    <property type="protein sequence ID" value="MBB6204416.1"/>
    <property type="molecule type" value="Genomic_DNA"/>
</dbReference>
<dbReference type="AlphaFoldDB" id="A0AAW3V210"/>
<comment type="caution">
    <text evidence="1">The sequence shown here is derived from an EMBL/GenBank/DDBJ whole genome shotgun (WGS) entry which is preliminary data.</text>
</comment>
<organism evidence="1 2">
    <name type="scientific">Paraburkholderia fungorum</name>
    <dbReference type="NCBI Taxonomy" id="134537"/>
    <lineage>
        <taxon>Bacteria</taxon>
        <taxon>Pseudomonadati</taxon>
        <taxon>Pseudomonadota</taxon>
        <taxon>Betaproteobacteria</taxon>
        <taxon>Burkholderiales</taxon>
        <taxon>Burkholderiaceae</taxon>
        <taxon>Paraburkholderia</taxon>
    </lineage>
</organism>
<protein>
    <submittedName>
        <fullName evidence="1">Uncharacterized protein</fullName>
    </submittedName>
</protein>
<sequence length="238" mass="25932">MQQQSIKSFIAPILVGKVFPYAVVVKATDADSPVEYEANGLMFENGHVLIDYPFRRPGQSVEEAKVAGADPANHSQIDITTVVLPSGTELSRGEAWEEVACPPSWADRVKAAIAAHGEAAFLRGDHRLSDDGHAEGARLSSEFNQAEDNLYRLLGLKANVDGERGTIKVAVVCSNAEGVHEVRTFELPLSEVDIEDGEHYDVAIELAAREGYGGTMVAFDERGHAARHLFETAFWLTR</sequence>
<evidence type="ECO:0000313" key="2">
    <source>
        <dbReference type="Proteomes" id="UP000518681"/>
    </source>
</evidence>
<gene>
    <name evidence="1" type="ORF">GGD69_005310</name>
</gene>
<dbReference type="RefSeq" id="WP_183800932.1">
    <property type="nucleotide sequence ID" value="NZ_JACIII010000013.1"/>
</dbReference>
<name>A0AAW3V210_9BURK</name>
<reference evidence="1 2" key="1">
    <citation type="submission" date="2020-08" db="EMBL/GenBank/DDBJ databases">
        <title>Genomic Encyclopedia of Type Strains, Phase IV (KMG-V): Genome sequencing to study the core and pangenomes of soil and plant-associated prokaryotes.</title>
        <authorList>
            <person name="Whitman W."/>
        </authorList>
    </citation>
    <scope>NUCLEOTIDE SEQUENCE [LARGE SCALE GENOMIC DNA]</scope>
    <source>
        <strain evidence="1 2">SEMIA 4013</strain>
    </source>
</reference>
<accession>A0AAW3V210</accession>
<dbReference type="Proteomes" id="UP000518681">
    <property type="component" value="Unassembled WGS sequence"/>
</dbReference>